<evidence type="ECO:0000256" key="1">
    <source>
        <dbReference type="ARBA" id="ARBA00004141"/>
    </source>
</evidence>
<dbReference type="EMBL" id="CAUYUJ010007803">
    <property type="protein sequence ID" value="CAK0822037.1"/>
    <property type="molecule type" value="Genomic_DNA"/>
</dbReference>
<evidence type="ECO:0000256" key="4">
    <source>
        <dbReference type="ARBA" id="ARBA00022516"/>
    </source>
</evidence>
<keyword evidence="5" id="KW-0808">Transferase</keyword>
<organism evidence="16 17">
    <name type="scientific">Prorocentrum cordatum</name>
    <dbReference type="NCBI Taxonomy" id="2364126"/>
    <lineage>
        <taxon>Eukaryota</taxon>
        <taxon>Sar</taxon>
        <taxon>Alveolata</taxon>
        <taxon>Dinophyceae</taxon>
        <taxon>Prorocentrales</taxon>
        <taxon>Prorocentraceae</taxon>
        <taxon>Prorocentrum</taxon>
    </lineage>
</organism>
<feature type="transmembrane region" description="Helical" evidence="15">
    <location>
        <begin position="297"/>
        <end position="316"/>
    </location>
</feature>
<evidence type="ECO:0000256" key="8">
    <source>
        <dbReference type="ARBA" id="ARBA00023098"/>
    </source>
</evidence>
<name>A0ABN9RUE2_9DINO</name>
<evidence type="ECO:0000256" key="3">
    <source>
        <dbReference type="ARBA" id="ARBA00019082"/>
    </source>
</evidence>
<evidence type="ECO:0000256" key="12">
    <source>
        <dbReference type="ARBA" id="ARBA00023315"/>
    </source>
</evidence>
<gene>
    <name evidence="16" type="ORF">PCOR1329_LOCUS23151</name>
</gene>
<feature type="transmembrane region" description="Helical" evidence="15">
    <location>
        <begin position="417"/>
        <end position="437"/>
    </location>
</feature>
<feature type="non-terminal residue" evidence="16">
    <location>
        <position position="1"/>
    </location>
</feature>
<feature type="coiled-coil region" evidence="13">
    <location>
        <begin position="197"/>
        <end position="235"/>
    </location>
</feature>
<keyword evidence="17" id="KW-1185">Reference proteome</keyword>
<keyword evidence="7 15" id="KW-1133">Transmembrane helix</keyword>
<dbReference type="PANTHER" id="PTHR31201:SF1">
    <property type="entry name" value="GLYCEROPHOSPHOCHOLINE ACYLTRANSFERASE 1"/>
    <property type="match status" value="1"/>
</dbReference>
<sequence>TETLPAKTLAGVAPWLASLASPASPHLVSLASRCPPPVAQEGGGGRRAGAAAPPLRASAPAARPRSAAAAEAMSPECESHCVDGQVERQRAGDAQQADDGEEDEDHEGYASEPGSAAGFMESGNETDPIERYNRVMRWQKRLRSIQQRLHQARATAAGFGDGAHDQPQGGMRGPRRRIGSMAMQLREGPKKVVGTVQQNLQQQRLNLQQRQHSLQQQYQRQMQELKGRLDQGLSKARSSRARQQRHMVCFVCSMADLVVTSVWFGASPWTLHWYYSVKLSALIVARAMWYSWHGLHYFMFDLCYFSNLFLLVYIWFLPNLEVLFEAAFGLSGVLLISVVLFRNSFVPHSMDRITSFNVHLGPALQLFVLRWYSSGRPVWWYKDRCPGDGLLPEEARSWLGLAGEPCVFRMPDSYSVVPALCVYAVFIAGYCLNQFCWNRKVIEKKGYATLYHHMARDMGIINRLPARLQGKEWRDGLVV</sequence>
<keyword evidence="10" id="KW-0594">Phospholipid biosynthesis</keyword>
<evidence type="ECO:0000256" key="15">
    <source>
        <dbReference type="SAM" id="Phobius"/>
    </source>
</evidence>
<accession>A0ABN9RUE2</accession>
<evidence type="ECO:0000256" key="6">
    <source>
        <dbReference type="ARBA" id="ARBA00022692"/>
    </source>
</evidence>
<feature type="transmembrane region" description="Helical" evidence="15">
    <location>
        <begin position="247"/>
        <end position="266"/>
    </location>
</feature>
<evidence type="ECO:0000313" key="16">
    <source>
        <dbReference type="EMBL" id="CAK0822037.1"/>
    </source>
</evidence>
<evidence type="ECO:0000256" key="2">
    <source>
        <dbReference type="ARBA" id="ARBA00006675"/>
    </source>
</evidence>
<reference evidence="16" key="1">
    <citation type="submission" date="2023-10" db="EMBL/GenBank/DDBJ databases">
        <authorList>
            <person name="Chen Y."/>
            <person name="Shah S."/>
            <person name="Dougan E. K."/>
            <person name="Thang M."/>
            <person name="Chan C."/>
        </authorList>
    </citation>
    <scope>NUCLEOTIDE SEQUENCE [LARGE SCALE GENOMIC DNA]</scope>
</reference>
<evidence type="ECO:0000256" key="7">
    <source>
        <dbReference type="ARBA" id="ARBA00022989"/>
    </source>
</evidence>
<feature type="compositionally biased region" description="Low complexity" evidence="14">
    <location>
        <begin position="48"/>
        <end position="76"/>
    </location>
</feature>
<evidence type="ECO:0000256" key="10">
    <source>
        <dbReference type="ARBA" id="ARBA00023209"/>
    </source>
</evidence>
<keyword evidence="12" id="KW-0012">Acyltransferase</keyword>
<feature type="compositionally biased region" description="Acidic residues" evidence="14">
    <location>
        <begin position="96"/>
        <end position="106"/>
    </location>
</feature>
<dbReference type="Pfam" id="PF10998">
    <property type="entry name" value="DUF2838"/>
    <property type="match status" value="1"/>
</dbReference>
<protein>
    <recommendedName>
        <fullName evidence="3">Glycerophosphocholine acyltransferase 1</fullName>
    </recommendedName>
</protein>
<keyword evidence="6 15" id="KW-0812">Transmembrane</keyword>
<evidence type="ECO:0000313" key="17">
    <source>
        <dbReference type="Proteomes" id="UP001189429"/>
    </source>
</evidence>
<keyword evidence="13" id="KW-0175">Coiled coil</keyword>
<evidence type="ECO:0000256" key="9">
    <source>
        <dbReference type="ARBA" id="ARBA00023136"/>
    </source>
</evidence>
<evidence type="ECO:0000256" key="13">
    <source>
        <dbReference type="SAM" id="Coils"/>
    </source>
</evidence>
<evidence type="ECO:0000256" key="14">
    <source>
        <dbReference type="SAM" id="MobiDB-lite"/>
    </source>
</evidence>
<keyword evidence="11" id="KW-1208">Phospholipid metabolism</keyword>
<comment type="subcellular location">
    <subcellularLocation>
        <location evidence="1">Membrane</location>
        <topology evidence="1">Multi-pass membrane protein</topology>
    </subcellularLocation>
</comment>
<keyword evidence="4" id="KW-0444">Lipid biosynthesis</keyword>
<feature type="compositionally biased region" description="Basic and acidic residues" evidence="14">
    <location>
        <begin position="77"/>
        <end position="91"/>
    </location>
</feature>
<keyword evidence="9 15" id="KW-0472">Membrane</keyword>
<dbReference type="Proteomes" id="UP001189429">
    <property type="component" value="Unassembled WGS sequence"/>
</dbReference>
<evidence type="ECO:0000256" key="11">
    <source>
        <dbReference type="ARBA" id="ARBA00023264"/>
    </source>
</evidence>
<evidence type="ECO:0000256" key="5">
    <source>
        <dbReference type="ARBA" id="ARBA00022679"/>
    </source>
</evidence>
<feature type="region of interest" description="Disordered" evidence="14">
    <location>
        <begin position="31"/>
        <end position="128"/>
    </location>
</feature>
<proteinExistence type="inferred from homology"/>
<keyword evidence="8" id="KW-0443">Lipid metabolism</keyword>
<dbReference type="InterPro" id="IPR021261">
    <property type="entry name" value="GPCAT"/>
</dbReference>
<dbReference type="PANTHER" id="PTHR31201">
    <property type="entry name" value="OS01G0585100 PROTEIN"/>
    <property type="match status" value="1"/>
</dbReference>
<feature type="transmembrane region" description="Helical" evidence="15">
    <location>
        <begin position="322"/>
        <end position="341"/>
    </location>
</feature>
<comment type="caution">
    <text evidence="16">The sequence shown here is derived from an EMBL/GenBank/DDBJ whole genome shotgun (WGS) entry which is preliminary data.</text>
</comment>
<comment type="similarity">
    <text evidence="2">Belongs to the GPC1 family.</text>
</comment>